<keyword evidence="3" id="KW-1185">Reference proteome</keyword>
<feature type="domain" description="DUF397" evidence="1">
    <location>
        <begin position="47"/>
        <end position="95"/>
    </location>
</feature>
<feature type="domain" description="DUF397" evidence="1">
    <location>
        <begin position="5"/>
        <end position="24"/>
    </location>
</feature>
<evidence type="ECO:0000313" key="3">
    <source>
        <dbReference type="Proteomes" id="UP000695264"/>
    </source>
</evidence>
<proteinExistence type="predicted"/>
<organism evidence="2 3">
    <name type="scientific">Streptomyces zingiberis</name>
    <dbReference type="NCBI Taxonomy" id="2053010"/>
    <lineage>
        <taxon>Bacteria</taxon>
        <taxon>Bacillati</taxon>
        <taxon>Actinomycetota</taxon>
        <taxon>Actinomycetes</taxon>
        <taxon>Kitasatosporales</taxon>
        <taxon>Streptomycetaceae</taxon>
        <taxon>Streptomyces</taxon>
    </lineage>
</organism>
<dbReference type="RefSeq" id="WP_168100543.1">
    <property type="nucleotide sequence ID" value="NZ_JAATEN010000003.1"/>
</dbReference>
<sequence>MSSLLTWFKSSYSDGEGGDCVEVALPWRKSTYSDSGGGACVEVAPPWIKSTHSDSQGGNCVEVADCAHAVHVRDSKDPAGPQLVLAPRSWVAFLGYAGRQPVG</sequence>
<evidence type="ECO:0000259" key="1">
    <source>
        <dbReference type="Pfam" id="PF04149"/>
    </source>
</evidence>
<dbReference type="InterPro" id="IPR007278">
    <property type="entry name" value="DUF397"/>
</dbReference>
<comment type="caution">
    <text evidence="2">The sequence shown here is derived from an EMBL/GenBank/DDBJ whole genome shotgun (WGS) entry which is preliminary data.</text>
</comment>
<name>A0ABX1BQD1_9ACTN</name>
<accession>A0ABX1BQD1</accession>
<feature type="domain" description="DUF397" evidence="1">
    <location>
        <begin position="26"/>
        <end position="44"/>
    </location>
</feature>
<protein>
    <submittedName>
        <fullName evidence="2">DUF397 domain-containing protein</fullName>
    </submittedName>
</protein>
<dbReference type="Proteomes" id="UP000695264">
    <property type="component" value="Unassembled WGS sequence"/>
</dbReference>
<dbReference type="Pfam" id="PF04149">
    <property type="entry name" value="DUF397"/>
    <property type="match status" value="3"/>
</dbReference>
<gene>
    <name evidence="2" type="ORF">HCK00_05150</name>
</gene>
<dbReference type="EMBL" id="JAATEN010000003">
    <property type="protein sequence ID" value="NJP99939.1"/>
    <property type="molecule type" value="Genomic_DNA"/>
</dbReference>
<reference evidence="2 3" key="1">
    <citation type="submission" date="2020-03" db="EMBL/GenBank/DDBJ databases">
        <title>WGS of actinomycetes isolated from Thailand.</title>
        <authorList>
            <person name="Thawai C."/>
        </authorList>
    </citation>
    <scope>NUCLEOTIDE SEQUENCE [LARGE SCALE GENOMIC DNA]</scope>
    <source>
        <strain evidence="2 3">PLAI 1-29</strain>
    </source>
</reference>
<evidence type="ECO:0000313" key="2">
    <source>
        <dbReference type="EMBL" id="NJP99939.1"/>
    </source>
</evidence>